<dbReference type="Pfam" id="PF00497">
    <property type="entry name" value="SBP_bac_3"/>
    <property type="match status" value="1"/>
</dbReference>
<feature type="domain" description="Solute-binding protein family 3/N-terminal" evidence="3">
    <location>
        <begin position="23"/>
        <end position="251"/>
    </location>
</feature>
<reference evidence="5" key="1">
    <citation type="journal article" date="2019" name="Int. J. Syst. Evol. Microbiol.">
        <title>The Global Catalogue of Microorganisms (GCM) 10K type strain sequencing project: providing services to taxonomists for standard genome sequencing and annotation.</title>
        <authorList>
            <consortium name="The Broad Institute Genomics Platform"/>
            <consortium name="The Broad Institute Genome Sequencing Center for Infectious Disease"/>
            <person name="Wu L."/>
            <person name="Ma J."/>
        </authorList>
    </citation>
    <scope>NUCLEOTIDE SEQUENCE [LARGE SCALE GENOMIC DNA]</scope>
    <source>
        <strain evidence="5">CECT 7398</strain>
    </source>
</reference>
<evidence type="ECO:0000259" key="3">
    <source>
        <dbReference type="SMART" id="SM00062"/>
    </source>
</evidence>
<protein>
    <submittedName>
        <fullName evidence="4">Transporter substrate-binding domain-containing protein</fullName>
    </submittedName>
</protein>
<evidence type="ECO:0000256" key="2">
    <source>
        <dbReference type="ARBA" id="ARBA00022729"/>
    </source>
</evidence>
<dbReference type="Proteomes" id="UP001238540">
    <property type="component" value="Unassembled WGS sequence"/>
</dbReference>
<evidence type="ECO:0000313" key="4">
    <source>
        <dbReference type="EMBL" id="MDN3611922.1"/>
    </source>
</evidence>
<evidence type="ECO:0000256" key="1">
    <source>
        <dbReference type="ARBA" id="ARBA00010333"/>
    </source>
</evidence>
<dbReference type="EMBL" id="JAUFQC010000027">
    <property type="protein sequence ID" value="MDN3611922.1"/>
    <property type="molecule type" value="Genomic_DNA"/>
</dbReference>
<comment type="caution">
    <text evidence="4">The sequence shown here is derived from an EMBL/GenBank/DDBJ whole genome shotgun (WGS) entry which is preliminary data.</text>
</comment>
<dbReference type="SMART" id="SM00062">
    <property type="entry name" value="PBPb"/>
    <property type="match status" value="1"/>
</dbReference>
<comment type="similarity">
    <text evidence="1">Belongs to the bacterial solute-binding protein 3 family.</text>
</comment>
<keyword evidence="5" id="KW-1185">Reference proteome</keyword>
<organism evidence="4 5">
    <name type="scientific">Vibrio ostreicida</name>
    <dbReference type="NCBI Taxonomy" id="526588"/>
    <lineage>
        <taxon>Bacteria</taxon>
        <taxon>Pseudomonadati</taxon>
        <taxon>Pseudomonadota</taxon>
        <taxon>Gammaproteobacteria</taxon>
        <taxon>Vibrionales</taxon>
        <taxon>Vibrionaceae</taxon>
        <taxon>Vibrio</taxon>
    </lineage>
</organism>
<dbReference type="Gene3D" id="3.40.190.10">
    <property type="entry name" value="Periplasmic binding protein-like II"/>
    <property type="match status" value="2"/>
</dbReference>
<sequence>MKGLRIVTLFALMLGWEARASEPLQLVTLEYPPYIEVEGGQVSGVATEVVAYIFYHLDVPVEITVLPWARALNMVKRGRADAIFTAFKNPERETFADYSQNVLFLQNISLMSLAERNYDPEEVLAGDASSITLCVVNGVSYGKRMDKKIATGEFKLVFQKNSMAECAHLVRTKRADLWVNNEFGARSVLVTEGLEQDIKVLTPAIEATPSYIAFSKARQHQALVAKFDSVLSEMKRDGRYESMIYDYFARMRESHKNQDIPFESQ</sequence>
<keyword evidence="2" id="KW-0732">Signal</keyword>
<accession>A0ABT8BYM7</accession>
<dbReference type="RefSeq" id="WP_170882631.1">
    <property type="nucleotide sequence ID" value="NZ_JABEYA020000004.1"/>
</dbReference>
<dbReference type="InterPro" id="IPR001638">
    <property type="entry name" value="Solute-binding_3/MltF_N"/>
</dbReference>
<dbReference type="PANTHER" id="PTHR35936">
    <property type="entry name" value="MEMBRANE-BOUND LYTIC MUREIN TRANSGLYCOSYLASE F"/>
    <property type="match status" value="1"/>
</dbReference>
<dbReference type="PANTHER" id="PTHR35936:SF25">
    <property type="entry name" value="ABC TRANSPORTER SUBSTRATE-BINDING PROTEIN"/>
    <property type="match status" value="1"/>
</dbReference>
<proteinExistence type="inferred from homology"/>
<dbReference type="SUPFAM" id="SSF53850">
    <property type="entry name" value="Periplasmic binding protein-like II"/>
    <property type="match status" value="1"/>
</dbReference>
<name>A0ABT8BYM7_9VIBR</name>
<gene>
    <name evidence="4" type="ORF">QWZ16_20230</name>
</gene>
<evidence type="ECO:0000313" key="5">
    <source>
        <dbReference type="Proteomes" id="UP001238540"/>
    </source>
</evidence>